<protein>
    <recommendedName>
        <fullName evidence="1">C2H2-type domain-containing protein</fullName>
    </recommendedName>
</protein>
<dbReference type="InterPro" id="IPR012337">
    <property type="entry name" value="RNaseH-like_sf"/>
</dbReference>
<accession>A0AAN7V769</accession>
<dbReference type="Proteomes" id="UP001329430">
    <property type="component" value="Chromosome 6"/>
</dbReference>
<dbReference type="EMBL" id="JAVRBK010000006">
    <property type="protein sequence ID" value="KAK5642177.1"/>
    <property type="molecule type" value="Genomic_DNA"/>
</dbReference>
<sequence>MCYYLAARLRHISNHFIFFPPKIYSFRKEHLASHRSRKQIILPRKRKEHVHLCCHHRSRKQIILPRQRKNNILHIISRNLALLKHYLAILQQRKLRLVPIKKQGRGINGCATTTTTTTTKTRTLVWHSVMSCFNGRLLTGIIINFGYKDPLEFLQKAYHCFLRKVNIILKQSMIKVNVIFSCNFIDPQNHNIDLKTFSTKNSIITAGTDIKAWYQDYGSGWALSEVLHLKVNINRFVPLKGGYSTYVKVPHHIAIKRAVVNVRNNDEFCFLWSVVSALYPVDKNADRVNSYPHFDDVLNHAPFKFPIKLTDIKKFEQLNDLAIHLYCVVKKNVLPFMLSDNVNAKKTINLLLLSSYNNNNNNKSREKSYHFAWIKDMSALLSSQLSRRGHKNFFCNVCLNHFSTDAILQKHSIKCHKINKCSVRLPDDDAKYLEFSNHLYKETVPFAIYADVESILVKCDNVSDTNTTLYQKHVPFAIALFLKCSYDDTKSKFLSFRGPDCIKWFVNQLQDIATWCNNIFENIVPMETLTWAQIKHFNDSTHCHICQKPFLEHDIKVRDHSHLGKGEYRGPAHRGCNLNYQDSHVIPVVFHNLSGYDSHFLIRQLATGIPGDIKLLPLNKEKYISFTKHVDNTKIQFRFIDSFRFMSSGLDKLASYLKSDMKTITRAHSRNDIEFNLLTKKGVFPYEYVDSWGRLSETELPQKNAFFSFLRNEGISDDDYAHALTVWNTFSIENLGQYADLYLKTDVLLLADVFENFRETCLRTYQLDPLHYFTAPGLAFDAMLKSTGIRLELMTDIDQIMFIEDGIRGGVCQCSTRYAKANNKYMEDRYDPNVASTYLMYFDVNSLYGVTMCEPLPYGDFSFVNDFENLDLLNHPDDADIGYIVECDLDYPQELHSLHSDLPLGPEHMIPPGSKIKKLLLTLYPKRNYIVHYRNLKLYVRHGLQLIKIHRVLRFKQSPWLKKYIDLNTHMRQQSRNEFDKKFYKSMINSVFGKLMENVRKYKDVRLVTKWEGRYGARAYIAKPNFHSCTLFDDDMVIIEMNRLEVFLNKPIYAGFAVLDVSKTFLYNFHYGYVLEKFKNCAKLLYTDTDSLVYSFTVPDIYESMKEDIYRFDTSDFHPNNPFQIPLVNKKFPV</sequence>
<feature type="domain" description="C2H2-type" evidence="1">
    <location>
        <begin position="395"/>
        <end position="416"/>
    </location>
</feature>
<dbReference type="AlphaFoldDB" id="A0AAN7V769"/>
<dbReference type="SUPFAM" id="SSF53098">
    <property type="entry name" value="Ribonuclease H-like"/>
    <property type="match status" value="1"/>
</dbReference>
<comment type="caution">
    <text evidence="2">The sequence shown here is derived from an EMBL/GenBank/DDBJ whole genome shotgun (WGS) entry which is preliminary data.</text>
</comment>
<dbReference type="SUPFAM" id="SSF54060">
    <property type="entry name" value="His-Me finger endonucleases"/>
    <property type="match status" value="1"/>
</dbReference>
<evidence type="ECO:0000313" key="3">
    <source>
        <dbReference type="Proteomes" id="UP001329430"/>
    </source>
</evidence>
<evidence type="ECO:0000313" key="2">
    <source>
        <dbReference type="EMBL" id="KAK5642177.1"/>
    </source>
</evidence>
<proteinExistence type="predicted"/>
<evidence type="ECO:0000259" key="1">
    <source>
        <dbReference type="PROSITE" id="PS00028"/>
    </source>
</evidence>
<dbReference type="PANTHER" id="PTHR31511:SF12">
    <property type="entry name" value="RHO TERMINATION FACTOR N-TERMINAL DOMAIN-CONTAINING PROTEIN"/>
    <property type="match status" value="1"/>
</dbReference>
<dbReference type="PANTHER" id="PTHR31511">
    <property type="entry name" value="PROTEIN CBG23764"/>
    <property type="match status" value="1"/>
</dbReference>
<dbReference type="InterPro" id="IPR043502">
    <property type="entry name" value="DNA/RNA_pol_sf"/>
</dbReference>
<keyword evidence="3" id="KW-1185">Reference proteome</keyword>
<gene>
    <name evidence="2" type="ORF">RI129_008344</name>
</gene>
<dbReference type="GO" id="GO:0071897">
    <property type="term" value="P:DNA biosynthetic process"/>
    <property type="evidence" value="ECO:0007669"/>
    <property type="project" value="UniProtKB-ARBA"/>
</dbReference>
<reference evidence="2 3" key="1">
    <citation type="journal article" date="2024" name="Insects">
        <title>An Improved Chromosome-Level Genome Assembly of the Firefly Pyrocoelia pectoralis.</title>
        <authorList>
            <person name="Fu X."/>
            <person name="Meyer-Rochow V.B."/>
            <person name="Ballantyne L."/>
            <person name="Zhu X."/>
        </authorList>
    </citation>
    <scope>NUCLEOTIDE SEQUENCE [LARGE SCALE GENOMIC DNA]</scope>
    <source>
        <strain evidence="2">XCY_ONT2</strain>
    </source>
</reference>
<organism evidence="2 3">
    <name type="scientific">Pyrocoelia pectoralis</name>
    <dbReference type="NCBI Taxonomy" id="417401"/>
    <lineage>
        <taxon>Eukaryota</taxon>
        <taxon>Metazoa</taxon>
        <taxon>Ecdysozoa</taxon>
        <taxon>Arthropoda</taxon>
        <taxon>Hexapoda</taxon>
        <taxon>Insecta</taxon>
        <taxon>Pterygota</taxon>
        <taxon>Neoptera</taxon>
        <taxon>Endopterygota</taxon>
        <taxon>Coleoptera</taxon>
        <taxon>Polyphaga</taxon>
        <taxon>Elateriformia</taxon>
        <taxon>Elateroidea</taxon>
        <taxon>Lampyridae</taxon>
        <taxon>Lampyrinae</taxon>
        <taxon>Pyrocoelia</taxon>
    </lineage>
</organism>
<name>A0AAN7V769_9COLE</name>
<dbReference type="GO" id="GO:0042575">
    <property type="term" value="C:DNA polymerase complex"/>
    <property type="evidence" value="ECO:0007669"/>
    <property type="project" value="UniProtKB-ARBA"/>
</dbReference>
<dbReference type="PROSITE" id="PS00028">
    <property type="entry name" value="ZINC_FINGER_C2H2_1"/>
    <property type="match status" value="1"/>
</dbReference>
<dbReference type="SUPFAM" id="SSF56672">
    <property type="entry name" value="DNA/RNA polymerases"/>
    <property type="match status" value="1"/>
</dbReference>
<dbReference type="InterPro" id="IPR044925">
    <property type="entry name" value="His-Me_finger_sf"/>
</dbReference>
<dbReference type="InterPro" id="IPR013087">
    <property type="entry name" value="Znf_C2H2_type"/>
</dbReference>